<keyword evidence="12" id="KW-1185">Reference proteome</keyword>
<evidence type="ECO:0000256" key="2">
    <source>
        <dbReference type="ARBA" id="ARBA00012438"/>
    </source>
</evidence>
<dbReference type="InterPro" id="IPR033425">
    <property type="entry name" value="MASE3"/>
</dbReference>
<dbReference type="InterPro" id="IPR003594">
    <property type="entry name" value="HATPase_dom"/>
</dbReference>
<dbReference type="CDD" id="cd00130">
    <property type="entry name" value="PAS"/>
    <property type="match status" value="1"/>
</dbReference>
<dbReference type="FunFam" id="3.30.565.10:FF:000037">
    <property type="entry name" value="Hybrid sensor histidine kinase/response regulator"/>
    <property type="match status" value="1"/>
</dbReference>
<name>A0A1V4IS35_9CLOT</name>
<keyword evidence="5" id="KW-0547">Nucleotide-binding</keyword>
<keyword evidence="4 11" id="KW-0808">Transferase</keyword>
<evidence type="ECO:0000256" key="8">
    <source>
        <dbReference type="ARBA" id="ARBA00023012"/>
    </source>
</evidence>
<dbReference type="PANTHER" id="PTHR43547:SF2">
    <property type="entry name" value="HYBRID SIGNAL TRANSDUCTION HISTIDINE KINASE C"/>
    <property type="match status" value="1"/>
</dbReference>
<evidence type="ECO:0000256" key="9">
    <source>
        <dbReference type="SAM" id="Phobius"/>
    </source>
</evidence>
<dbReference type="SUPFAM" id="SSF55785">
    <property type="entry name" value="PYP-like sensor domain (PAS domain)"/>
    <property type="match status" value="1"/>
</dbReference>
<dbReference type="Gene3D" id="3.30.565.10">
    <property type="entry name" value="Histidine kinase-like ATPase, C-terminal domain"/>
    <property type="match status" value="1"/>
</dbReference>
<dbReference type="AlphaFoldDB" id="A0A1V4IS35"/>
<dbReference type="InterPro" id="IPR000014">
    <property type="entry name" value="PAS"/>
</dbReference>
<gene>
    <name evidence="11" type="primary">todS_3</name>
    <name evidence="11" type="ORF">CLCHR_19230</name>
</gene>
<dbReference type="PRINTS" id="PR00344">
    <property type="entry name" value="BCTRLSENSOR"/>
</dbReference>
<dbReference type="InterPro" id="IPR003661">
    <property type="entry name" value="HisK_dim/P_dom"/>
</dbReference>
<keyword evidence="8" id="KW-0902">Two-component regulatory system</keyword>
<dbReference type="NCBIfam" id="TIGR00229">
    <property type="entry name" value="sensory_box"/>
    <property type="match status" value="1"/>
</dbReference>
<comment type="catalytic activity">
    <reaction evidence="1">
        <text>ATP + protein L-histidine = ADP + protein N-phospho-L-histidine.</text>
        <dbReference type="EC" id="2.7.13.3"/>
    </reaction>
</comment>
<dbReference type="InterPro" id="IPR005467">
    <property type="entry name" value="His_kinase_dom"/>
</dbReference>
<protein>
    <recommendedName>
        <fullName evidence="2">histidine kinase</fullName>
        <ecNumber evidence="2">2.7.13.3</ecNumber>
    </recommendedName>
</protein>
<feature type="transmembrane region" description="Helical" evidence="9">
    <location>
        <begin position="164"/>
        <end position="185"/>
    </location>
</feature>
<dbReference type="Pfam" id="PF13188">
    <property type="entry name" value="PAS_8"/>
    <property type="match status" value="1"/>
</dbReference>
<sequence>MYNFPINQKKVIEFIYITSMCIFLYLCSQQSYVTFHTTVEIIPVVLGLTLMLIALGTTKICDNDYFHILAIVFGFIGVIDLFHILTYKGINAFDDDSNVSVQLSILGAYYECIMLSLSSIYIDKKLNFNKVFIINFVVIILGLSSIIIFHFFPDCYIEGTGLTFFHEISEYIFSLCLISILFRIIKSKIEVVRENKFDLIMASIFQITSFLLFTSYNDIYGGISLAGHLFKILAYYYGFKVIFKCIVVNPYSILFKELNHKVSELECVNRNLIKANQKAHSIEQLHEKFINFIPDGILVVRDKKIESANKRFLNMLEIDDDKKLLNMNFIDIIDSSYLEIFKARINNMDRHILEKPQQYEFIWENKRKWFEVTSLIVNDESGEYTISTIRDIEDRKKAEEAEQLLKLKTKEEAMKDEFFANMSHELRTPINVIYSALQVENNYLKNENINQPIIKYNKIIRQNCLRLIRLINNIIDTTRIETSFFKPNYNIENIVSIVEDITMSIVEYVESKKINLIFDTEIEEAYVKCDSDLIERIMLNILSNAVKYGKEGGNIEVYIYQSSEDNISILIKDDGIGIANEMKNKIFDRFLKIDTSLSRKTEGSGIGLSLVKQLVEMHKGTITFESKLNCGTEFKVTFPTVEYTLEACATIEKPINYQKNIIESAEIEFSDIYY</sequence>
<keyword evidence="9" id="KW-1133">Transmembrane helix</keyword>
<dbReference type="InterPro" id="IPR004358">
    <property type="entry name" value="Sig_transdc_His_kin-like_C"/>
</dbReference>
<organism evidence="11 12">
    <name type="scientific">Clostridium chromiireducens</name>
    <dbReference type="NCBI Taxonomy" id="225345"/>
    <lineage>
        <taxon>Bacteria</taxon>
        <taxon>Bacillati</taxon>
        <taxon>Bacillota</taxon>
        <taxon>Clostridia</taxon>
        <taxon>Eubacteriales</taxon>
        <taxon>Clostridiaceae</taxon>
        <taxon>Clostridium</taxon>
    </lineage>
</organism>
<dbReference type="EMBL" id="MZGT01000022">
    <property type="protein sequence ID" value="OPJ62630.1"/>
    <property type="molecule type" value="Genomic_DNA"/>
</dbReference>
<evidence type="ECO:0000256" key="5">
    <source>
        <dbReference type="ARBA" id="ARBA00022741"/>
    </source>
</evidence>
<dbReference type="EC" id="2.7.13.3" evidence="2"/>
<feature type="transmembrane region" description="Helical" evidence="9">
    <location>
        <begin position="99"/>
        <end position="120"/>
    </location>
</feature>
<dbReference type="STRING" id="225345.CLCHR_19230"/>
<dbReference type="GO" id="GO:0005524">
    <property type="term" value="F:ATP binding"/>
    <property type="evidence" value="ECO:0007669"/>
    <property type="project" value="UniProtKB-KW"/>
</dbReference>
<dbReference type="Gene3D" id="1.10.287.130">
    <property type="match status" value="1"/>
</dbReference>
<evidence type="ECO:0000256" key="1">
    <source>
        <dbReference type="ARBA" id="ARBA00000085"/>
    </source>
</evidence>
<dbReference type="SUPFAM" id="SSF55874">
    <property type="entry name" value="ATPase domain of HSP90 chaperone/DNA topoisomerase II/histidine kinase"/>
    <property type="match status" value="1"/>
</dbReference>
<dbReference type="GO" id="GO:0000155">
    <property type="term" value="F:phosphorelay sensor kinase activity"/>
    <property type="evidence" value="ECO:0007669"/>
    <property type="project" value="InterPro"/>
</dbReference>
<evidence type="ECO:0000313" key="12">
    <source>
        <dbReference type="Proteomes" id="UP000191056"/>
    </source>
</evidence>
<dbReference type="SMART" id="SM00387">
    <property type="entry name" value="HATPase_c"/>
    <property type="match status" value="1"/>
</dbReference>
<dbReference type="SUPFAM" id="SSF47384">
    <property type="entry name" value="Homodimeric domain of signal transducing histidine kinase"/>
    <property type="match status" value="1"/>
</dbReference>
<keyword evidence="6 11" id="KW-0418">Kinase</keyword>
<evidence type="ECO:0000313" key="11">
    <source>
        <dbReference type="EMBL" id="OPJ62630.1"/>
    </source>
</evidence>
<keyword evidence="9" id="KW-0472">Membrane</keyword>
<feature type="transmembrane region" description="Helical" evidence="9">
    <location>
        <begin position="41"/>
        <end position="58"/>
    </location>
</feature>
<dbReference type="InterPro" id="IPR036890">
    <property type="entry name" value="HATPase_C_sf"/>
</dbReference>
<comment type="caution">
    <text evidence="11">The sequence shown here is derived from an EMBL/GenBank/DDBJ whole genome shotgun (WGS) entry which is preliminary data.</text>
</comment>
<feature type="domain" description="Histidine kinase" evidence="10">
    <location>
        <begin position="421"/>
        <end position="642"/>
    </location>
</feature>
<feature type="transmembrane region" description="Helical" evidence="9">
    <location>
        <begin position="197"/>
        <end position="213"/>
    </location>
</feature>
<dbReference type="Pfam" id="PF00512">
    <property type="entry name" value="HisKA"/>
    <property type="match status" value="1"/>
</dbReference>
<dbReference type="InterPro" id="IPR035965">
    <property type="entry name" value="PAS-like_dom_sf"/>
</dbReference>
<accession>A0A1V4IS35</accession>
<dbReference type="PROSITE" id="PS50109">
    <property type="entry name" value="HIS_KIN"/>
    <property type="match status" value="1"/>
</dbReference>
<feature type="transmembrane region" description="Helical" evidence="9">
    <location>
        <begin position="65"/>
        <end position="87"/>
    </location>
</feature>
<evidence type="ECO:0000259" key="10">
    <source>
        <dbReference type="PROSITE" id="PS50109"/>
    </source>
</evidence>
<dbReference type="PANTHER" id="PTHR43547">
    <property type="entry name" value="TWO-COMPONENT HISTIDINE KINASE"/>
    <property type="match status" value="1"/>
</dbReference>
<evidence type="ECO:0000256" key="7">
    <source>
        <dbReference type="ARBA" id="ARBA00022840"/>
    </source>
</evidence>
<dbReference type="OrthoDB" id="9813394at2"/>
<keyword evidence="7" id="KW-0067">ATP-binding</keyword>
<dbReference type="Gene3D" id="3.30.450.20">
    <property type="entry name" value="PAS domain"/>
    <property type="match status" value="1"/>
</dbReference>
<proteinExistence type="predicted"/>
<evidence type="ECO:0000256" key="3">
    <source>
        <dbReference type="ARBA" id="ARBA00022553"/>
    </source>
</evidence>
<evidence type="ECO:0000256" key="6">
    <source>
        <dbReference type="ARBA" id="ARBA00022777"/>
    </source>
</evidence>
<feature type="transmembrane region" description="Helical" evidence="9">
    <location>
        <begin position="132"/>
        <end position="152"/>
    </location>
</feature>
<keyword evidence="9" id="KW-0812">Transmembrane</keyword>
<dbReference type="Proteomes" id="UP000191056">
    <property type="component" value="Unassembled WGS sequence"/>
</dbReference>
<dbReference type="InterPro" id="IPR036097">
    <property type="entry name" value="HisK_dim/P_sf"/>
</dbReference>
<reference evidence="11 12" key="1">
    <citation type="submission" date="2017-03" db="EMBL/GenBank/DDBJ databases">
        <title>Genome sequence of Clostridium chromiireducens DSM 23318.</title>
        <authorList>
            <person name="Poehlein A."/>
            <person name="Daniel R."/>
        </authorList>
    </citation>
    <scope>NUCLEOTIDE SEQUENCE [LARGE SCALE GENOMIC DNA]</scope>
    <source>
        <strain evidence="11 12">DSM 23318</strain>
    </source>
</reference>
<feature type="transmembrane region" description="Helical" evidence="9">
    <location>
        <begin position="12"/>
        <end position="35"/>
    </location>
</feature>
<dbReference type="Pfam" id="PF02518">
    <property type="entry name" value="HATPase_c"/>
    <property type="match status" value="1"/>
</dbReference>
<evidence type="ECO:0000256" key="4">
    <source>
        <dbReference type="ARBA" id="ARBA00022679"/>
    </source>
</evidence>
<dbReference type="Pfam" id="PF17159">
    <property type="entry name" value="MASE3"/>
    <property type="match status" value="1"/>
</dbReference>
<dbReference type="CDD" id="cd00082">
    <property type="entry name" value="HisKA"/>
    <property type="match status" value="1"/>
</dbReference>
<dbReference type="RefSeq" id="WP_079439484.1">
    <property type="nucleotide sequence ID" value="NZ_MZGT01000022.1"/>
</dbReference>
<dbReference type="SMART" id="SM00388">
    <property type="entry name" value="HisKA"/>
    <property type="match status" value="1"/>
</dbReference>
<keyword evidence="3" id="KW-0597">Phosphoprotein</keyword>